<dbReference type="PANTHER" id="PTHR30383:SF5">
    <property type="entry name" value="SGNH HYDROLASE-TYPE ESTERASE DOMAIN-CONTAINING PROTEIN"/>
    <property type="match status" value="1"/>
</dbReference>
<evidence type="ECO:0000313" key="3">
    <source>
        <dbReference type="Proteomes" id="UP000278351"/>
    </source>
</evidence>
<dbReference type="EMBL" id="RPDH01000002">
    <property type="protein sequence ID" value="RPE07977.1"/>
    <property type="molecule type" value="Genomic_DNA"/>
</dbReference>
<dbReference type="CDD" id="cd01834">
    <property type="entry name" value="SGNH_hydrolase_like_2"/>
    <property type="match status" value="1"/>
</dbReference>
<dbReference type="InterPro" id="IPR013830">
    <property type="entry name" value="SGNH_hydro"/>
</dbReference>
<dbReference type="InterPro" id="IPR036514">
    <property type="entry name" value="SGNH_hydro_sf"/>
</dbReference>
<dbReference type="GO" id="GO:0004622">
    <property type="term" value="F:phosphatidylcholine lysophospholipase activity"/>
    <property type="evidence" value="ECO:0007669"/>
    <property type="project" value="TreeGrafter"/>
</dbReference>
<dbReference type="OrthoDB" id="9794725at2"/>
<protein>
    <submittedName>
        <fullName evidence="2">G-D-S-L family lipolytic protein</fullName>
    </submittedName>
</protein>
<gene>
    <name evidence="2" type="ORF">EGT74_12940</name>
</gene>
<dbReference type="InterPro" id="IPR008265">
    <property type="entry name" value="Lipase_GDSL_AS"/>
</dbReference>
<evidence type="ECO:0000259" key="1">
    <source>
        <dbReference type="Pfam" id="PF13472"/>
    </source>
</evidence>
<dbReference type="SUPFAM" id="SSF52266">
    <property type="entry name" value="SGNH hydrolase"/>
    <property type="match status" value="1"/>
</dbReference>
<dbReference type="AlphaFoldDB" id="A0A3N4PUY8"/>
<dbReference type="PANTHER" id="PTHR30383">
    <property type="entry name" value="THIOESTERASE 1/PROTEASE 1/LYSOPHOSPHOLIPASE L1"/>
    <property type="match status" value="1"/>
</dbReference>
<dbReference type="Proteomes" id="UP000278351">
    <property type="component" value="Unassembled WGS sequence"/>
</dbReference>
<dbReference type="Pfam" id="PF13472">
    <property type="entry name" value="Lipase_GDSL_2"/>
    <property type="match status" value="1"/>
</dbReference>
<name>A0A3N4PUY8_9BACT</name>
<accession>A0A3N4PUY8</accession>
<dbReference type="PROSITE" id="PS01098">
    <property type="entry name" value="LIPASE_GDSL_SER"/>
    <property type="match status" value="1"/>
</dbReference>
<dbReference type="RefSeq" id="WP_123846977.1">
    <property type="nucleotide sequence ID" value="NZ_RPDH01000002.1"/>
</dbReference>
<feature type="domain" description="SGNH hydrolase-type esterase" evidence="1">
    <location>
        <begin position="26"/>
        <end position="203"/>
    </location>
</feature>
<keyword evidence="3" id="KW-1185">Reference proteome</keyword>
<evidence type="ECO:0000313" key="2">
    <source>
        <dbReference type="EMBL" id="RPE07977.1"/>
    </source>
</evidence>
<comment type="caution">
    <text evidence="2">The sequence shown here is derived from an EMBL/GenBank/DDBJ whole genome shotgun (WGS) entry which is preliminary data.</text>
</comment>
<sequence>MPRLLLVLSAVFLLSATLPKKKKVIFFGDSITQAGVGPEGYITQMKTLLPDYELIGAGIGGNKVYDLYLRMENDVLSKKPDIVVIYIGVNDVWHKTTHGTGTDLPKFEGFYKALIKKIQDNGAKVVLCTPAVIGEKKDGDNEQDADLGKFSNSIRKIAQETGLPLCDLRKLFLDYNIEYNKDNAEKGILTTDRVHLNKAGNALVAKSLSSIIEKI</sequence>
<reference evidence="2 3" key="1">
    <citation type="submission" date="2018-11" db="EMBL/GenBank/DDBJ databases">
        <title>Chitinophaga lutea sp.nov., isolate from arsenic contaminated soil.</title>
        <authorList>
            <person name="Zong Y."/>
        </authorList>
    </citation>
    <scope>NUCLEOTIDE SEQUENCE [LARGE SCALE GENOMIC DNA]</scope>
    <source>
        <strain evidence="2 3">ZY74</strain>
    </source>
</reference>
<proteinExistence type="predicted"/>
<dbReference type="Gene3D" id="3.40.50.1110">
    <property type="entry name" value="SGNH hydrolase"/>
    <property type="match status" value="1"/>
</dbReference>
<dbReference type="InterPro" id="IPR051532">
    <property type="entry name" value="Ester_Hydrolysis_Enzymes"/>
</dbReference>
<organism evidence="2 3">
    <name type="scientific">Chitinophaga lutea</name>
    <dbReference type="NCBI Taxonomy" id="2488634"/>
    <lineage>
        <taxon>Bacteria</taxon>
        <taxon>Pseudomonadati</taxon>
        <taxon>Bacteroidota</taxon>
        <taxon>Chitinophagia</taxon>
        <taxon>Chitinophagales</taxon>
        <taxon>Chitinophagaceae</taxon>
        <taxon>Chitinophaga</taxon>
    </lineage>
</organism>
<dbReference type="GO" id="GO:0006629">
    <property type="term" value="P:lipid metabolic process"/>
    <property type="evidence" value="ECO:0007669"/>
    <property type="project" value="InterPro"/>
</dbReference>